<sequence length="170" mass="18809">MRIPLEEKNMTINFRIGYGYDVHAFKAGDHIILGGVTIPHKMGIKAHSDGDVIIHALVDALLGACALGDIGLHFPDTDDCLKNKDSRIFLQTTVQLLVKNNWRINNVDITILAETPKLQTYFNKMRINLANDMNIDLNQINVKATTTEKLGFIGREEGIAATAIALIQAK</sequence>
<evidence type="ECO:0000256" key="3">
    <source>
        <dbReference type="ARBA" id="ARBA00008480"/>
    </source>
</evidence>
<feature type="site" description="Transition state stabilizer" evidence="9">
    <location>
        <position position="47"/>
    </location>
</feature>
<comment type="cofactor">
    <cofactor evidence="9">
        <name>a divalent metal cation</name>
        <dbReference type="ChEBI" id="CHEBI:60240"/>
    </cofactor>
    <text evidence="9">Binds 1 divalent metal cation per subunit.</text>
</comment>
<dbReference type="OrthoDB" id="9804336at2"/>
<feature type="binding site" evidence="9">
    <location>
        <position position="23"/>
    </location>
    <ligand>
        <name>a divalent metal cation</name>
        <dbReference type="ChEBI" id="CHEBI:60240"/>
    </ligand>
</feature>
<dbReference type="Pfam" id="PF02542">
    <property type="entry name" value="YgbB"/>
    <property type="match status" value="1"/>
</dbReference>
<evidence type="ECO:0000259" key="11">
    <source>
        <dbReference type="Pfam" id="PF02542"/>
    </source>
</evidence>
<keyword evidence="13" id="KW-1185">Reference proteome</keyword>
<evidence type="ECO:0000256" key="9">
    <source>
        <dbReference type="HAMAP-Rule" id="MF_00107"/>
    </source>
</evidence>
<proteinExistence type="inferred from homology"/>
<dbReference type="eggNOG" id="COG0245">
    <property type="taxonomic scope" value="Bacteria"/>
</dbReference>
<evidence type="ECO:0000256" key="4">
    <source>
        <dbReference type="ARBA" id="ARBA00011233"/>
    </source>
</evidence>
<dbReference type="UniPathway" id="UPA00056">
    <property type="reaction ID" value="UER00095"/>
</dbReference>
<comment type="caution">
    <text evidence="9">Lacks conserved residue(s) required for the propagation of feature annotation.</text>
</comment>
<comment type="function">
    <text evidence="9">Involved in the biosynthesis of isopentenyl diphosphate (IPP) and dimethylallyl diphosphate (DMAPP), two major building blocks of isoprenoid compounds. Catalyzes the conversion of 4-diphosphocytidyl-2-C-methyl-D-erythritol 2-phosphate (CDP-ME2P) to 2-C-methyl-D-erythritol 2,4-cyclodiphosphate (ME-CPP) with a corresponding release of cytidine 5-monophosphate (CMP).</text>
</comment>
<feature type="binding site" evidence="9">
    <location>
        <begin position="69"/>
        <end position="71"/>
    </location>
    <ligand>
        <name>4-CDP-2-C-methyl-D-erythritol 2-phosphate</name>
        <dbReference type="ChEBI" id="CHEBI:57919"/>
    </ligand>
</feature>
<feature type="binding site" evidence="9">
    <location>
        <position position="21"/>
    </location>
    <ligand>
        <name>a divalent metal cation</name>
        <dbReference type="ChEBI" id="CHEBI:60240"/>
    </ligand>
</feature>
<dbReference type="CDD" id="cd00554">
    <property type="entry name" value="MECDP_synthase"/>
    <property type="match status" value="1"/>
</dbReference>
<dbReference type="InterPro" id="IPR020555">
    <property type="entry name" value="MECDP_synthase_CS"/>
</dbReference>
<evidence type="ECO:0000256" key="10">
    <source>
        <dbReference type="RuleBase" id="RU004395"/>
    </source>
</evidence>
<dbReference type="GO" id="GO:0008685">
    <property type="term" value="F:2-C-methyl-D-erythritol 2,4-cyclodiphosphate synthase activity"/>
    <property type="evidence" value="ECO:0007669"/>
    <property type="project" value="UniProtKB-UniRule"/>
</dbReference>
<dbReference type="PANTHER" id="PTHR43181">
    <property type="entry name" value="2-C-METHYL-D-ERYTHRITOL 2,4-CYCLODIPHOSPHATE SYNTHASE, CHLOROPLASTIC"/>
    <property type="match status" value="1"/>
</dbReference>
<comment type="subunit">
    <text evidence="4 9">Homotrimer.</text>
</comment>
<dbReference type="GO" id="GO:0016114">
    <property type="term" value="P:terpenoid biosynthetic process"/>
    <property type="evidence" value="ECO:0007669"/>
    <property type="project" value="InterPro"/>
</dbReference>
<feature type="binding site" evidence="9">
    <location>
        <begin position="145"/>
        <end position="148"/>
    </location>
    <ligand>
        <name>4-CDP-2-C-methyl-D-erythritol 2-phosphate</name>
        <dbReference type="ChEBI" id="CHEBI:57919"/>
    </ligand>
</feature>
<dbReference type="STRING" id="59196.RICGR_1286"/>
<feature type="binding site" evidence="9">
    <location>
        <position position="155"/>
    </location>
    <ligand>
        <name>4-CDP-2-C-methyl-D-erythritol 2-phosphate</name>
        <dbReference type="ChEBI" id="CHEBI:57919"/>
    </ligand>
</feature>
<dbReference type="EC" id="4.6.1.12" evidence="5 9"/>
<accession>A8PPF5</accession>
<dbReference type="Gene3D" id="3.30.1330.50">
    <property type="entry name" value="2-C-methyl-D-erythritol 2,4-cyclodiphosphate synthase"/>
    <property type="match status" value="1"/>
</dbReference>
<evidence type="ECO:0000256" key="8">
    <source>
        <dbReference type="ARBA" id="ARBA00023239"/>
    </source>
</evidence>
<protein>
    <recommendedName>
        <fullName evidence="5 9">2-C-methyl-D-erythritol 2,4-cyclodiphosphate synthase</fullName>
        <shortName evidence="9">MECDP-synthase</shortName>
        <shortName evidence="9">MECPP-synthase</shortName>
        <shortName evidence="9">MECPS</shortName>
        <ecNumber evidence="5 9">4.6.1.12</ecNumber>
    </recommendedName>
</protein>
<dbReference type="PROSITE" id="PS01350">
    <property type="entry name" value="ISPF"/>
    <property type="match status" value="1"/>
</dbReference>
<organism evidence="12 13">
    <name type="scientific">Rickettsiella grylli</name>
    <dbReference type="NCBI Taxonomy" id="59196"/>
    <lineage>
        <taxon>Bacteria</taxon>
        <taxon>Pseudomonadati</taxon>
        <taxon>Pseudomonadota</taxon>
        <taxon>Gammaproteobacteria</taxon>
        <taxon>Legionellales</taxon>
        <taxon>Coxiellaceae</taxon>
        <taxon>Rickettsiella</taxon>
    </lineage>
</organism>
<feature type="binding site" evidence="9">
    <location>
        <position position="152"/>
    </location>
    <ligand>
        <name>4-CDP-2-C-methyl-D-erythritol 2-phosphate</name>
        <dbReference type="ChEBI" id="CHEBI:57919"/>
    </ligand>
</feature>
<dbReference type="HAMAP" id="MF_00107">
    <property type="entry name" value="IspF"/>
    <property type="match status" value="1"/>
</dbReference>
<comment type="pathway">
    <text evidence="2 9">Isoprenoid biosynthesis; isopentenyl diphosphate biosynthesis via DXP pathway; isopentenyl diphosphate from 1-deoxy-D-xylulose 5-phosphate: step 4/6.</text>
</comment>
<comment type="caution">
    <text evidence="12">The sequence shown here is derived from an EMBL/GenBank/DDBJ whole genome shotgun (WGS) entry which is preliminary data.</text>
</comment>
<keyword evidence="7 9" id="KW-0414">Isoprene biosynthesis</keyword>
<feature type="site" description="Transition state stabilizer" evidence="9">
    <location>
        <position position="146"/>
    </location>
</feature>
<dbReference type="SUPFAM" id="SSF69765">
    <property type="entry name" value="IpsF-like"/>
    <property type="match status" value="1"/>
</dbReference>
<dbReference type="GO" id="GO:0046872">
    <property type="term" value="F:metal ion binding"/>
    <property type="evidence" value="ECO:0007669"/>
    <property type="project" value="UniProtKB-KW"/>
</dbReference>
<evidence type="ECO:0000256" key="7">
    <source>
        <dbReference type="ARBA" id="ARBA00023229"/>
    </source>
</evidence>
<evidence type="ECO:0000256" key="5">
    <source>
        <dbReference type="ARBA" id="ARBA00012579"/>
    </source>
</evidence>
<dbReference type="PANTHER" id="PTHR43181:SF1">
    <property type="entry name" value="2-C-METHYL-D-ERYTHRITOL 2,4-CYCLODIPHOSPHATE SYNTHASE, CHLOROPLASTIC"/>
    <property type="match status" value="1"/>
</dbReference>
<dbReference type="Proteomes" id="UP000054075">
    <property type="component" value="Unassembled WGS sequence"/>
</dbReference>
<name>A8PPF5_9COXI</name>
<evidence type="ECO:0000256" key="6">
    <source>
        <dbReference type="ARBA" id="ARBA00022723"/>
    </source>
</evidence>
<evidence type="ECO:0000256" key="2">
    <source>
        <dbReference type="ARBA" id="ARBA00004709"/>
    </source>
</evidence>
<dbReference type="FunFam" id="3.30.1330.50:FF:000001">
    <property type="entry name" value="2-C-methyl-D-erythritol 2,4-cyclodiphosphate synthase"/>
    <property type="match status" value="1"/>
</dbReference>
<dbReference type="EMBL" id="AAQJ02000001">
    <property type="protein sequence ID" value="EDP46760.1"/>
    <property type="molecule type" value="Genomic_DNA"/>
</dbReference>
<evidence type="ECO:0000256" key="1">
    <source>
        <dbReference type="ARBA" id="ARBA00000200"/>
    </source>
</evidence>
<gene>
    <name evidence="9 12" type="primary">ispF</name>
    <name evidence="12" type="ORF">RICGR_1286</name>
</gene>
<dbReference type="NCBIfam" id="TIGR00151">
    <property type="entry name" value="ispF"/>
    <property type="match status" value="1"/>
</dbReference>
<keyword evidence="8 9" id="KW-0456">Lyase</keyword>
<reference evidence="12" key="1">
    <citation type="submission" date="2006-04" db="EMBL/GenBank/DDBJ databases">
        <authorList>
            <person name="Seshadri R."/>
            <person name="Federici B.A."/>
        </authorList>
    </citation>
    <scope>NUCLEOTIDE SEQUENCE [LARGE SCALE GENOMIC DNA]</scope>
</reference>
<feature type="binding site" evidence="9">
    <location>
        <position position="55"/>
    </location>
    <ligand>
        <name>a divalent metal cation</name>
        <dbReference type="ChEBI" id="CHEBI:60240"/>
    </ligand>
</feature>
<keyword evidence="6 9" id="KW-0479">Metal-binding</keyword>
<reference evidence="12" key="2">
    <citation type="submission" date="2007-10" db="EMBL/GenBank/DDBJ databases">
        <authorList>
            <person name="Myers G.S."/>
        </authorList>
    </citation>
    <scope>NUCLEOTIDE SEQUENCE [LARGE SCALE GENOMIC DNA]</scope>
</reference>
<feature type="binding site" evidence="9">
    <location>
        <begin position="21"/>
        <end position="23"/>
    </location>
    <ligand>
        <name>4-CDP-2-C-methyl-D-erythritol 2-phosphate</name>
        <dbReference type="ChEBI" id="CHEBI:57919"/>
    </ligand>
</feature>
<feature type="binding site" evidence="9">
    <location>
        <begin position="47"/>
        <end position="48"/>
    </location>
    <ligand>
        <name>4-CDP-2-C-methyl-D-erythritol 2-phosphate</name>
        <dbReference type="ChEBI" id="CHEBI:57919"/>
    </ligand>
</feature>
<evidence type="ECO:0000313" key="13">
    <source>
        <dbReference type="Proteomes" id="UP000054075"/>
    </source>
</evidence>
<feature type="binding site" evidence="9">
    <location>
        <begin position="74"/>
        <end position="78"/>
    </location>
    <ligand>
        <name>4-CDP-2-C-methyl-D-erythritol 2-phosphate</name>
        <dbReference type="ChEBI" id="CHEBI:57919"/>
    </ligand>
</feature>
<comment type="similarity">
    <text evidence="3 9 10">Belongs to the IspF family.</text>
</comment>
<evidence type="ECO:0000313" key="12">
    <source>
        <dbReference type="EMBL" id="EDP46760.1"/>
    </source>
</evidence>
<dbReference type="InterPro" id="IPR036571">
    <property type="entry name" value="MECDP_synthase_sf"/>
</dbReference>
<dbReference type="AlphaFoldDB" id="A8PPF5"/>
<dbReference type="GO" id="GO:0019288">
    <property type="term" value="P:isopentenyl diphosphate biosynthetic process, methylerythritol 4-phosphate pathway"/>
    <property type="evidence" value="ECO:0007669"/>
    <property type="project" value="UniProtKB-UniRule"/>
</dbReference>
<comment type="catalytic activity">
    <reaction evidence="1 9 10">
        <text>4-CDP-2-C-methyl-D-erythritol 2-phosphate = 2-C-methyl-D-erythritol 2,4-cyclic diphosphate + CMP</text>
        <dbReference type="Rhea" id="RHEA:23864"/>
        <dbReference type="ChEBI" id="CHEBI:57919"/>
        <dbReference type="ChEBI" id="CHEBI:58483"/>
        <dbReference type="ChEBI" id="CHEBI:60377"/>
        <dbReference type="EC" id="4.6.1.12"/>
    </reaction>
</comment>
<feature type="domain" description="2-C-methyl-D-erythritol 2,4-cyclodiphosphate synthase" evidence="11">
    <location>
        <begin position="14"/>
        <end position="167"/>
    </location>
</feature>
<dbReference type="InterPro" id="IPR003526">
    <property type="entry name" value="MECDP_synthase"/>
</dbReference>